<dbReference type="InterPro" id="IPR003313">
    <property type="entry name" value="AraC-bd"/>
</dbReference>
<dbReference type="SUPFAM" id="SSF46689">
    <property type="entry name" value="Homeodomain-like"/>
    <property type="match status" value="2"/>
</dbReference>
<feature type="domain" description="HTH araC/xylS-type" evidence="4">
    <location>
        <begin position="205"/>
        <end position="303"/>
    </location>
</feature>
<dbReference type="Gene3D" id="2.60.120.280">
    <property type="entry name" value="Regulatory protein AraC"/>
    <property type="match status" value="1"/>
</dbReference>
<organism evidence="5 6">
    <name type="scientific">Metabacillus rhizosphaerae</name>
    <dbReference type="NCBI Taxonomy" id="3117747"/>
    <lineage>
        <taxon>Bacteria</taxon>
        <taxon>Bacillati</taxon>
        <taxon>Bacillota</taxon>
        <taxon>Bacilli</taxon>
        <taxon>Bacillales</taxon>
        <taxon>Bacillaceae</taxon>
        <taxon>Metabacillus</taxon>
    </lineage>
</organism>
<evidence type="ECO:0000256" key="2">
    <source>
        <dbReference type="ARBA" id="ARBA00023125"/>
    </source>
</evidence>
<dbReference type="PROSITE" id="PS01124">
    <property type="entry name" value="HTH_ARAC_FAMILY_2"/>
    <property type="match status" value="1"/>
</dbReference>
<dbReference type="Pfam" id="PF02311">
    <property type="entry name" value="AraC_binding"/>
    <property type="match status" value="1"/>
</dbReference>
<reference evidence="5 6" key="1">
    <citation type="submission" date="2024-02" db="EMBL/GenBank/DDBJ databases">
        <title>Seven novel Bacillus-like species.</title>
        <authorList>
            <person name="Liu G."/>
        </authorList>
    </citation>
    <scope>NUCLEOTIDE SEQUENCE [LARGE SCALE GENOMIC DNA]</scope>
    <source>
        <strain evidence="5 6">FJAT-53654</strain>
    </source>
</reference>
<dbReference type="InterPro" id="IPR018062">
    <property type="entry name" value="HTH_AraC-typ_CS"/>
</dbReference>
<evidence type="ECO:0000313" key="5">
    <source>
        <dbReference type="EMBL" id="WXB88396.1"/>
    </source>
</evidence>
<dbReference type="Gene3D" id="1.10.10.60">
    <property type="entry name" value="Homeodomain-like"/>
    <property type="match status" value="2"/>
</dbReference>
<dbReference type="Pfam" id="PF12833">
    <property type="entry name" value="HTH_18"/>
    <property type="match status" value="1"/>
</dbReference>
<proteinExistence type="predicted"/>
<dbReference type="InterPro" id="IPR020449">
    <property type="entry name" value="Tscrpt_reg_AraC-type_HTH"/>
</dbReference>
<dbReference type="Proteomes" id="UP001368328">
    <property type="component" value="Chromosome"/>
</dbReference>
<dbReference type="PANTHER" id="PTHR43280:SF28">
    <property type="entry name" value="HTH-TYPE TRANSCRIPTIONAL ACTIVATOR RHAS"/>
    <property type="match status" value="1"/>
</dbReference>
<dbReference type="PANTHER" id="PTHR43280">
    <property type="entry name" value="ARAC-FAMILY TRANSCRIPTIONAL REGULATOR"/>
    <property type="match status" value="1"/>
</dbReference>
<sequence>MKRSTSDFETDSPTIQSYFEGTILSNQKRGSYGFRFQDRSYKYLVNLWNIGWELQTSTDYCWDGNERDEIGKLIFQYTLSGTGKLEIEDQSYTLQEGQAFIVSIPSNHRYYFSGGSEPWEYIFLTLYGLEAEKAWSYITKRTGPILDIPPDSPLINSIFNIYKETRKENVKDAYYASALSYRFLMELIRFTKNNTNQDVIPTNIKKAITFMEDYLDRDLTLEDISEESNLSRYYFSKIFKEQVKVTPMQYLTQLRIKKSTYLLLQTNKTINEIAIEVGFKNGNYFNKVFKKSLGVSAGEFRKDNGHNFMDYIVTE</sequence>
<dbReference type="RefSeq" id="WP_338787283.1">
    <property type="nucleotide sequence ID" value="NZ_CP147403.1"/>
</dbReference>
<dbReference type="InterPro" id="IPR037923">
    <property type="entry name" value="HTH-like"/>
</dbReference>
<dbReference type="PRINTS" id="PR00032">
    <property type="entry name" value="HTHARAC"/>
</dbReference>
<evidence type="ECO:0000259" key="4">
    <source>
        <dbReference type="PROSITE" id="PS01124"/>
    </source>
</evidence>
<keyword evidence="1" id="KW-0805">Transcription regulation</keyword>
<dbReference type="InterPro" id="IPR009057">
    <property type="entry name" value="Homeodomain-like_sf"/>
</dbReference>
<keyword evidence="6" id="KW-1185">Reference proteome</keyword>
<dbReference type="SUPFAM" id="SSF51215">
    <property type="entry name" value="Regulatory protein AraC"/>
    <property type="match status" value="1"/>
</dbReference>
<dbReference type="InterPro" id="IPR018060">
    <property type="entry name" value="HTH_AraC"/>
</dbReference>
<dbReference type="EMBL" id="CP147403">
    <property type="protein sequence ID" value="WXB88396.1"/>
    <property type="molecule type" value="Genomic_DNA"/>
</dbReference>
<name>A0ABZ2MT27_9BACI</name>
<evidence type="ECO:0000313" key="6">
    <source>
        <dbReference type="Proteomes" id="UP001368328"/>
    </source>
</evidence>
<keyword evidence="3" id="KW-0804">Transcription</keyword>
<accession>A0ABZ2MT27</accession>
<dbReference type="SMART" id="SM00342">
    <property type="entry name" value="HTH_ARAC"/>
    <property type="match status" value="1"/>
</dbReference>
<evidence type="ECO:0000256" key="3">
    <source>
        <dbReference type="ARBA" id="ARBA00023163"/>
    </source>
</evidence>
<keyword evidence="2" id="KW-0238">DNA-binding</keyword>
<protein>
    <submittedName>
        <fullName evidence="5">AraC family transcriptional regulator</fullName>
    </submittedName>
</protein>
<evidence type="ECO:0000256" key="1">
    <source>
        <dbReference type="ARBA" id="ARBA00023015"/>
    </source>
</evidence>
<gene>
    <name evidence="5" type="ORF">WCV66_24910</name>
</gene>
<dbReference type="PROSITE" id="PS00041">
    <property type="entry name" value="HTH_ARAC_FAMILY_1"/>
    <property type="match status" value="1"/>
</dbReference>